<name>A0ABY0TEM5_9PROT</name>
<reference evidence="5 6" key="1">
    <citation type="submission" date="2016-10" db="EMBL/GenBank/DDBJ databases">
        <authorList>
            <person name="Varghese N."/>
            <person name="Submissions S."/>
        </authorList>
    </citation>
    <scope>NUCLEOTIDE SEQUENCE [LARGE SCALE GENOMIC DNA]</scope>
    <source>
        <strain evidence="5 6">Nl1</strain>
    </source>
</reference>
<evidence type="ECO:0000256" key="2">
    <source>
        <dbReference type="ARBA" id="ARBA00022741"/>
    </source>
</evidence>
<dbReference type="PANTHER" id="PTHR46268:SF27">
    <property type="entry name" value="UNIVERSAL STRESS PROTEIN RV2623"/>
    <property type="match status" value="1"/>
</dbReference>
<dbReference type="PRINTS" id="PR01438">
    <property type="entry name" value="UNVRSLSTRESS"/>
</dbReference>
<keyword evidence="3" id="KW-0067">ATP-binding</keyword>
<evidence type="ECO:0000259" key="4">
    <source>
        <dbReference type="Pfam" id="PF00582"/>
    </source>
</evidence>
<dbReference type="PIRSF" id="PIRSF006276">
    <property type="entry name" value="UspA"/>
    <property type="match status" value="1"/>
</dbReference>
<organism evidence="5 6">
    <name type="scientific">Nitrosospira multiformis</name>
    <dbReference type="NCBI Taxonomy" id="1231"/>
    <lineage>
        <taxon>Bacteria</taxon>
        <taxon>Pseudomonadati</taxon>
        <taxon>Pseudomonadota</taxon>
        <taxon>Betaproteobacteria</taxon>
        <taxon>Nitrosomonadales</taxon>
        <taxon>Nitrosomonadaceae</taxon>
        <taxon>Nitrosospira</taxon>
    </lineage>
</organism>
<gene>
    <name evidence="5" type="ORF">SAMN05216402_1977</name>
</gene>
<comment type="similarity">
    <text evidence="1">Belongs to the universal stress protein A family.</text>
</comment>
<proteinExistence type="inferred from homology"/>
<dbReference type="RefSeq" id="WP_074632145.1">
    <property type="nucleotide sequence ID" value="NZ_FNKY01000001.1"/>
</dbReference>
<dbReference type="PANTHER" id="PTHR46268">
    <property type="entry name" value="STRESS RESPONSE PROTEIN NHAX"/>
    <property type="match status" value="1"/>
</dbReference>
<evidence type="ECO:0000313" key="6">
    <source>
        <dbReference type="Proteomes" id="UP000183471"/>
    </source>
</evidence>
<dbReference type="Pfam" id="PF00582">
    <property type="entry name" value="Usp"/>
    <property type="match status" value="1"/>
</dbReference>
<protein>
    <submittedName>
        <fullName evidence="5">Nucleotide-binding universal stress protein, UspA family</fullName>
    </submittedName>
</protein>
<dbReference type="Gene3D" id="3.40.50.620">
    <property type="entry name" value="HUPs"/>
    <property type="match status" value="1"/>
</dbReference>
<comment type="caution">
    <text evidence="5">The sequence shown here is derived from an EMBL/GenBank/DDBJ whole genome shotgun (WGS) entry which is preliminary data.</text>
</comment>
<keyword evidence="2" id="KW-0547">Nucleotide-binding</keyword>
<accession>A0ABY0TEM5</accession>
<evidence type="ECO:0000313" key="5">
    <source>
        <dbReference type="EMBL" id="SDQ71325.1"/>
    </source>
</evidence>
<evidence type="ECO:0000256" key="1">
    <source>
        <dbReference type="ARBA" id="ARBA00008791"/>
    </source>
</evidence>
<dbReference type="SUPFAM" id="SSF52402">
    <property type="entry name" value="Adenine nucleotide alpha hydrolases-like"/>
    <property type="match status" value="1"/>
</dbReference>
<dbReference type="InterPro" id="IPR014729">
    <property type="entry name" value="Rossmann-like_a/b/a_fold"/>
</dbReference>
<evidence type="ECO:0000256" key="3">
    <source>
        <dbReference type="ARBA" id="ARBA00022840"/>
    </source>
</evidence>
<dbReference type="CDD" id="cd00293">
    <property type="entry name" value="USP-like"/>
    <property type="match status" value="1"/>
</dbReference>
<dbReference type="Proteomes" id="UP000183471">
    <property type="component" value="Unassembled WGS sequence"/>
</dbReference>
<sequence length="167" mass="18263">MNPLIQKIILATDFSEASQDAIIYAKCISGSLAAELKILHVFEPGGWMVPSPYYYTPGFEDWVDASIENTRQKGKEALKTLAESFGTHTETIFIEGDPGKEIVRVAAEQNADLLILGTHGYTGWNHLTMGSIAEYVVRHSPCPVLTIKPTAASRSETHTSPVSARND</sequence>
<keyword evidence="6" id="KW-1185">Reference proteome</keyword>
<dbReference type="EMBL" id="FNKY01000001">
    <property type="protein sequence ID" value="SDQ71325.1"/>
    <property type="molecule type" value="Genomic_DNA"/>
</dbReference>
<dbReference type="InterPro" id="IPR006016">
    <property type="entry name" value="UspA"/>
</dbReference>
<dbReference type="InterPro" id="IPR006015">
    <property type="entry name" value="Universal_stress_UspA"/>
</dbReference>
<feature type="domain" description="UspA" evidence="4">
    <location>
        <begin position="6"/>
        <end position="148"/>
    </location>
</feature>